<dbReference type="SUPFAM" id="SSF51261">
    <property type="entry name" value="Duplicated hybrid motif"/>
    <property type="match status" value="1"/>
</dbReference>
<protein>
    <recommendedName>
        <fullName evidence="4">Peptidase M23 domain-containing protein</fullName>
    </recommendedName>
</protein>
<dbReference type="InterPro" id="IPR011055">
    <property type="entry name" value="Dup_hybrid_motif"/>
</dbReference>
<evidence type="ECO:0000313" key="3">
    <source>
        <dbReference type="Proteomes" id="UP000600565"/>
    </source>
</evidence>
<accession>A0ABR8XJK3</accession>
<keyword evidence="1" id="KW-1133">Transmembrane helix</keyword>
<comment type="caution">
    <text evidence="2">The sequence shown here is derived from an EMBL/GenBank/DDBJ whole genome shotgun (WGS) entry which is preliminary data.</text>
</comment>
<dbReference type="EMBL" id="JACSPW010000002">
    <property type="protein sequence ID" value="MBD8032109.1"/>
    <property type="molecule type" value="Genomic_DNA"/>
</dbReference>
<gene>
    <name evidence="2" type="ORF">H9632_03440</name>
</gene>
<keyword evidence="1" id="KW-0472">Membrane</keyword>
<dbReference type="RefSeq" id="WP_191702719.1">
    <property type="nucleotide sequence ID" value="NZ_JACSPW010000002.1"/>
</dbReference>
<keyword evidence="3" id="KW-1185">Reference proteome</keyword>
<evidence type="ECO:0000313" key="2">
    <source>
        <dbReference type="EMBL" id="MBD8032109.1"/>
    </source>
</evidence>
<evidence type="ECO:0008006" key="4">
    <source>
        <dbReference type="Google" id="ProtNLM"/>
    </source>
</evidence>
<organism evidence="2 3">
    <name type="scientific">Solibacillus merdavium</name>
    <dbReference type="NCBI Taxonomy" id="2762218"/>
    <lineage>
        <taxon>Bacteria</taxon>
        <taxon>Bacillati</taxon>
        <taxon>Bacillota</taxon>
        <taxon>Bacilli</taxon>
        <taxon>Bacillales</taxon>
        <taxon>Caryophanaceae</taxon>
        <taxon>Solibacillus</taxon>
    </lineage>
</organism>
<feature type="transmembrane region" description="Helical" evidence="1">
    <location>
        <begin position="6"/>
        <end position="23"/>
    </location>
</feature>
<reference evidence="2 3" key="1">
    <citation type="submission" date="2020-08" db="EMBL/GenBank/DDBJ databases">
        <title>A Genomic Blueprint of the Chicken Gut Microbiome.</title>
        <authorList>
            <person name="Gilroy R."/>
            <person name="Ravi A."/>
            <person name="Getino M."/>
            <person name="Pursley I."/>
            <person name="Horton D.L."/>
            <person name="Alikhan N.-F."/>
            <person name="Baker D."/>
            <person name="Gharbi K."/>
            <person name="Hall N."/>
            <person name="Watson M."/>
            <person name="Adriaenssens E.M."/>
            <person name="Foster-Nyarko E."/>
            <person name="Jarju S."/>
            <person name="Secka A."/>
            <person name="Antonio M."/>
            <person name="Oren A."/>
            <person name="Chaudhuri R."/>
            <person name="La Ragione R.M."/>
            <person name="Hildebrand F."/>
            <person name="Pallen M.J."/>
        </authorList>
    </citation>
    <scope>NUCLEOTIDE SEQUENCE [LARGE SCALE GENOMIC DNA]</scope>
    <source>
        <strain evidence="2 3">Sa1YVA6</strain>
    </source>
</reference>
<dbReference type="PROSITE" id="PS51257">
    <property type="entry name" value="PROKAR_LIPOPROTEIN"/>
    <property type="match status" value="1"/>
</dbReference>
<name>A0ABR8XJK3_9BACL</name>
<sequence length="179" mass="20405">MKKWQWLIASVVFVIIYACNYYGDISTKRVIHSIVYSSDDLVMMRKAVVNILSKDESQIPVSADISINQLQLFQTIDRFNDGFLLAYDEPFVLNALFDGLIVFTGHTKYNGKAISIVYDTGDTVTFGFVDDFYVLPYTTVTKGMVVATKKAGKLYVQIERNGQVLNMEETIRWLKEQSI</sequence>
<evidence type="ECO:0000256" key="1">
    <source>
        <dbReference type="SAM" id="Phobius"/>
    </source>
</evidence>
<keyword evidence="1" id="KW-0812">Transmembrane</keyword>
<dbReference type="Proteomes" id="UP000600565">
    <property type="component" value="Unassembled WGS sequence"/>
</dbReference>
<proteinExistence type="predicted"/>